<dbReference type="RefSeq" id="WP_103952870.1">
    <property type="nucleotide sequence ID" value="NZ_FNUL01000009.1"/>
</dbReference>
<gene>
    <name evidence="3" type="ORF">SAMN05216537_1096</name>
</gene>
<dbReference type="InterPro" id="IPR039564">
    <property type="entry name" value="Peptidase_C39-like"/>
</dbReference>
<organism evidence="3 4">
    <name type="scientific">Lachnospira multipara</name>
    <dbReference type="NCBI Taxonomy" id="28051"/>
    <lineage>
        <taxon>Bacteria</taxon>
        <taxon>Bacillati</taxon>
        <taxon>Bacillota</taxon>
        <taxon>Clostridia</taxon>
        <taxon>Lachnospirales</taxon>
        <taxon>Lachnospiraceae</taxon>
        <taxon>Lachnospira</taxon>
    </lineage>
</organism>
<reference evidence="3 4" key="1">
    <citation type="submission" date="2016-10" db="EMBL/GenBank/DDBJ databases">
        <authorList>
            <person name="de Groot N.N."/>
        </authorList>
    </citation>
    <scope>NUCLEOTIDE SEQUENCE [LARGE SCALE GENOMIC DNA]</scope>
    <source>
        <strain evidence="3 4">D15d</strain>
    </source>
</reference>
<sequence length="386" mass="42782">MKKRVRRFLKKSNGIQLKHIIILVVPMLIVMAIIINIAVKKNIERNSVTITLTDMPSVAADEVRIKETTGHVEETTEIDTSESTEMEVIISTTDSAALESGSAVSDANGSIAYALIYCWIRSGNTDRSSKVGELYYGDEVVVLEIGEDYTKIKTDEDTGYVKNIFISSTKPVWVGNIFNTHKINMSIMATASAKYELENFTYYSQLPDMPAGCEITSLAMVLNYLGVKCDKEMLVNYLETGEKGDNYFSKYIGNVFEEESYGCYADALCNCAQSYLSSRGISSLIVGNISGTDVDSLLGLVATGHPIIVWATEDMKSVGDNNIIWTYEGQPMGYLRGEHCLVLVGFDKENDKVLMADPMKGCACEYSLSAFRLRYKAQFSQAVLIY</sequence>
<dbReference type="Gene3D" id="2.30.30.40">
    <property type="entry name" value="SH3 Domains"/>
    <property type="match status" value="1"/>
</dbReference>
<protein>
    <submittedName>
        <fullName evidence="3">Uncharacterized protein YvpB</fullName>
    </submittedName>
</protein>
<dbReference type="PANTHER" id="PTHR37806">
    <property type="entry name" value="LMO0724 PROTEIN"/>
    <property type="match status" value="1"/>
</dbReference>
<keyword evidence="4" id="KW-1185">Reference proteome</keyword>
<keyword evidence="1" id="KW-0812">Transmembrane</keyword>
<evidence type="ECO:0000256" key="1">
    <source>
        <dbReference type="SAM" id="Phobius"/>
    </source>
</evidence>
<feature type="transmembrane region" description="Helical" evidence="1">
    <location>
        <begin position="20"/>
        <end position="39"/>
    </location>
</feature>
<dbReference type="Gene3D" id="3.90.70.10">
    <property type="entry name" value="Cysteine proteinases"/>
    <property type="match status" value="1"/>
</dbReference>
<name>A0A1H5UY44_9FIRM</name>
<evidence type="ECO:0000313" key="4">
    <source>
        <dbReference type="Proteomes" id="UP000236726"/>
    </source>
</evidence>
<dbReference type="Pfam" id="PF13529">
    <property type="entry name" value="Peptidase_C39_2"/>
    <property type="match status" value="1"/>
</dbReference>
<accession>A0A1H5UY44</accession>
<keyword evidence="1" id="KW-0472">Membrane</keyword>
<evidence type="ECO:0000259" key="2">
    <source>
        <dbReference type="Pfam" id="PF13529"/>
    </source>
</evidence>
<proteinExistence type="predicted"/>
<dbReference type="Proteomes" id="UP000236726">
    <property type="component" value="Unassembled WGS sequence"/>
</dbReference>
<dbReference type="EMBL" id="FNUL01000009">
    <property type="protein sequence ID" value="SEF79999.1"/>
    <property type="molecule type" value="Genomic_DNA"/>
</dbReference>
<dbReference type="AlphaFoldDB" id="A0A1H5UY44"/>
<evidence type="ECO:0000313" key="3">
    <source>
        <dbReference type="EMBL" id="SEF79999.1"/>
    </source>
</evidence>
<keyword evidence="1" id="KW-1133">Transmembrane helix</keyword>
<dbReference type="PANTHER" id="PTHR37806:SF1">
    <property type="entry name" value="PEPTIDASE C39-LIKE DOMAIN-CONTAINING PROTEIN"/>
    <property type="match status" value="1"/>
</dbReference>
<feature type="domain" description="Peptidase C39-like" evidence="2">
    <location>
        <begin position="199"/>
        <end position="359"/>
    </location>
</feature>